<comment type="caution">
    <text evidence="1">The sequence shown here is derived from an EMBL/GenBank/DDBJ whole genome shotgun (WGS) entry which is preliminary data.</text>
</comment>
<gene>
    <name evidence="1" type="ORF">LPTSP2_11700</name>
</gene>
<protein>
    <submittedName>
        <fullName evidence="1">Uncharacterized protein</fullName>
    </submittedName>
</protein>
<evidence type="ECO:0000313" key="2">
    <source>
        <dbReference type="Proteomes" id="UP000245206"/>
    </source>
</evidence>
<organism evidence="1 2">
    <name type="scientific">Leptospira ellinghausenii</name>
    <dbReference type="NCBI Taxonomy" id="1917822"/>
    <lineage>
        <taxon>Bacteria</taxon>
        <taxon>Pseudomonadati</taxon>
        <taxon>Spirochaetota</taxon>
        <taxon>Spirochaetia</taxon>
        <taxon>Leptospirales</taxon>
        <taxon>Leptospiraceae</taxon>
        <taxon>Leptospira</taxon>
    </lineage>
</organism>
<evidence type="ECO:0000313" key="1">
    <source>
        <dbReference type="EMBL" id="GBF41885.1"/>
    </source>
</evidence>
<sequence>MMVKPTMDTKMIKMGMVCGGTDEMIESDLAKGKDMNETPLKDYE</sequence>
<accession>A0A2P2DBA8</accession>
<keyword evidence="2" id="KW-1185">Reference proteome</keyword>
<dbReference type="Proteomes" id="UP000245206">
    <property type="component" value="Unassembled WGS sequence"/>
</dbReference>
<reference evidence="2" key="1">
    <citation type="journal article" date="2019" name="Microbiol. Immunol.">
        <title>Molecular and phenotypic characterization of Leptospira johnsonii sp. nov., Leptospira ellinghausenii sp. nov. and Leptospira ryugenii sp. nov. isolated from soil and water in Japan.</title>
        <authorList>
            <person name="Masuzawa T."/>
            <person name="Saito M."/>
            <person name="Nakao R."/>
            <person name="Nikaido Y."/>
            <person name="Matsumoto M."/>
            <person name="Ogawa M."/>
            <person name="Yokoyama M."/>
            <person name="Hidaka Y."/>
            <person name="Tomita J."/>
            <person name="Sakakibara K."/>
            <person name="Suzuki K."/>
            <person name="Yasuda S."/>
            <person name="Sato H."/>
            <person name="Yamaguchi M."/>
            <person name="Yoshida S.I."/>
            <person name="Koizumi N."/>
            <person name="Kawamura Y."/>
        </authorList>
    </citation>
    <scope>NUCLEOTIDE SEQUENCE [LARGE SCALE GENOMIC DNA]</scope>
    <source>
        <strain evidence="2">E18</strain>
    </source>
</reference>
<name>A0A2P2DBA8_9LEPT</name>
<proteinExistence type="predicted"/>
<dbReference type="AlphaFoldDB" id="A0A2P2DBA8"/>
<dbReference type="EMBL" id="BFAZ01000006">
    <property type="protein sequence ID" value="GBF41885.1"/>
    <property type="molecule type" value="Genomic_DNA"/>
</dbReference>